<dbReference type="PRINTS" id="PR01210">
    <property type="entry name" value="GGTRANSPTASE"/>
</dbReference>
<dbReference type="InterPro" id="IPR043137">
    <property type="entry name" value="GGT_ssub_C"/>
</dbReference>
<reference evidence="7 8" key="1">
    <citation type="submission" date="2019-07" db="EMBL/GenBank/DDBJ databases">
        <title>Whole genome shotgun sequence of Reyranella soli NBRC 108950.</title>
        <authorList>
            <person name="Hosoyama A."/>
            <person name="Uohara A."/>
            <person name="Ohji S."/>
            <person name="Ichikawa N."/>
        </authorList>
    </citation>
    <scope>NUCLEOTIDE SEQUENCE [LARGE SCALE GENOMIC DNA]</scope>
    <source>
        <strain evidence="7 8">NBRC 108950</strain>
    </source>
</reference>
<evidence type="ECO:0000256" key="1">
    <source>
        <dbReference type="ARBA" id="ARBA00001049"/>
    </source>
</evidence>
<accession>A0A512NGI0</accession>
<organism evidence="7 8">
    <name type="scientific">Reyranella soli</name>
    <dbReference type="NCBI Taxonomy" id="1230389"/>
    <lineage>
        <taxon>Bacteria</taxon>
        <taxon>Pseudomonadati</taxon>
        <taxon>Pseudomonadota</taxon>
        <taxon>Alphaproteobacteria</taxon>
        <taxon>Hyphomicrobiales</taxon>
        <taxon>Reyranellaceae</taxon>
        <taxon>Reyranella</taxon>
    </lineage>
</organism>
<sequence>MPSFTYDFPYPTRKLPVFASNVVASSQHLASTAGLRMLAKGGNAVDAAIASAIAITIVEPTMNGIGADAFCILWDGTKLVGLNASGHSPALMTPDQYAGQASMPSTGWGSVTVPGAVSLWMALHARYGKLPFADLFEPAIKYAHDGFRVSYMVSRQWARAVDRLRGQQDWVRDFMPNGRTPQAGEVWKFPDQAKTLAKIAESGGEAFYRGELAEAMDSHARATGGALRRNDLAEHQADWVDPIGLTYRGTTLHEIPPSGQGIAACMALGILENFDIAGHDCDGAEVTHLRIEAMKLAFADIWRYVADPRFMDVTPAQMLDKHYLKSRAKLIDPKKAKEFGPGVPKDSGTIYLGAADESGMMVSLIQSNYTGFGSGIVVPGTGIALQNRATGFVTTKGHPNEVGPKKRPFHTIIPAFITKDGKPVATFGLMGGAMQPQGHMQVFSRIVDYGQNPQAAICGPRWRVHETDKTVWVEDHMPTETLSGLEARGHKLTHTKWPSFDFGSSQIIWRFPEGGAYLAASEGRRDGAAVGF</sequence>
<dbReference type="RefSeq" id="WP_147152931.1">
    <property type="nucleotide sequence ID" value="NZ_BKAJ01000092.1"/>
</dbReference>
<dbReference type="GO" id="GO:0103068">
    <property type="term" value="F:leukotriene C4 gamma-glutamyl transferase activity"/>
    <property type="evidence" value="ECO:0007669"/>
    <property type="project" value="UniProtKB-EC"/>
</dbReference>
<keyword evidence="6" id="KW-0378">Hydrolase</keyword>
<evidence type="ECO:0000313" key="7">
    <source>
        <dbReference type="EMBL" id="GEP58059.1"/>
    </source>
</evidence>
<dbReference type="EMBL" id="BKAJ01000092">
    <property type="protein sequence ID" value="GEP58059.1"/>
    <property type="molecule type" value="Genomic_DNA"/>
</dbReference>
<dbReference type="Proteomes" id="UP000321058">
    <property type="component" value="Unassembled WGS sequence"/>
</dbReference>
<evidence type="ECO:0000256" key="2">
    <source>
        <dbReference type="ARBA" id="ARBA00001089"/>
    </source>
</evidence>
<dbReference type="GO" id="GO:0036374">
    <property type="term" value="F:glutathione hydrolase activity"/>
    <property type="evidence" value="ECO:0007669"/>
    <property type="project" value="UniProtKB-UniRule"/>
</dbReference>
<dbReference type="GO" id="GO:0006750">
    <property type="term" value="P:glutathione biosynthetic process"/>
    <property type="evidence" value="ECO:0007669"/>
    <property type="project" value="UniProtKB-KW"/>
</dbReference>
<evidence type="ECO:0000256" key="4">
    <source>
        <dbReference type="PIRSR" id="PIRSR600101-1"/>
    </source>
</evidence>
<feature type="active site" description="Nucleophile" evidence="4">
    <location>
        <position position="349"/>
    </location>
</feature>
<keyword evidence="6" id="KW-0012">Acyltransferase</keyword>
<comment type="pathway">
    <text evidence="6">Sulfur metabolism; glutathione metabolism.</text>
</comment>
<keyword evidence="6" id="KW-0865">Zymogen</keyword>
<dbReference type="InterPro" id="IPR029055">
    <property type="entry name" value="Ntn_hydrolases_N"/>
</dbReference>
<dbReference type="GO" id="GO:0006751">
    <property type="term" value="P:glutathione catabolic process"/>
    <property type="evidence" value="ECO:0007669"/>
    <property type="project" value="UniProtKB-UniRule"/>
</dbReference>
<comment type="catalytic activity">
    <reaction evidence="1 6">
        <text>an S-substituted glutathione + H2O = an S-substituted L-cysteinylglycine + L-glutamate</text>
        <dbReference type="Rhea" id="RHEA:59468"/>
        <dbReference type="ChEBI" id="CHEBI:15377"/>
        <dbReference type="ChEBI" id="CHEBI:29985"/>
        <dbReference type="ChEBI" id="CHEBI:90779"/>
        <dbReference type="ChEBI" id="CHEBI:143103"/>
        <dbReference type="EC" id="3.4.19.13"/>
    </reaction>
</comment>
<evidence type="ECO:0000313" key="8">
    <source>
        <dbReference type="Proteomes" id="UP000321058"/>
    </source>
</evidence>
<dbReference type="EC" id="2.3.2.2" evidence="6"/>
<comment type="subunit">
    <text evidence="6">This enzyme consists of two polypeptide chains, which are synthesized in precursor form from a single polypeptide.</text>
</comment>
<feature type="binding site" evidence="5">
    <location>
        <position position="432"/>
    </location>
    <ligand>
        <name>L-glutamate</name>
        <dbReference type="ChEBI" id="CHEBI:29985"/>
    </ligand>
</feature>
<evidence type="ECO:0000256" key="3">
    <source>
        <dbReference type="ARBA" id="ARBA00047417"/>
    </source>
</evidence>
<dbReference type="InterPro" id="IPR043138">
    <property type="entry name" value="GGT_lsub"/>
</dbReference>
<comment type="catalytic activity">
    <reaction evidence="2 6">
        <text>glutathione + H2O = L-cysteinylglycine + L-glutamate</text>
        <dbReference type="Rhea" id="RHEA:28807"/>
        <dbReference type="ChEBI" id="CHEBI:15377"/>
        <dbReference type="ChEBI" id="CHEBI:29985"/>
        <dbReference type="ChEBI" id="CHEBI:57925"/>
        <dbReference type="ChEBI" id="CHEBI:61694"/>
        <dbReference type="EC" id="3.4.19.13"/>
    </reaction>
</comment>
<dbReference type="EC" id="3.4.19.13" evidence="6"/>
<dbReference type="InterPro" id="IPR052896">
    <property type="entry name" value="GGT-like_enzyme"/>
</dbReference>
<dbReference type="Gene3D" id="3.60.20.40">
    <property type="match status" value="1"/>
</dbReference>
<protein>
    <recommendedName>
        <fullName evidence="6">Glutathione hydrolase proenzyme</fullName>
        <ecNumber evidence="6">2.3.2.2</ecNumber>
        <ecNumber evidence="6">3.4.19.13</ecNumber>
    </recommendedName>
    <component>
        <recommendedName>
            <fullName evidence="6">Glutathione hydrolase large chain</fullName>
        </recommendedName>
    </component>
    <component>
        <recommendedName>
            <fullName evidence="6">Glutathione hydrolase small chain</fullName>
        </recommendedName>
    </component>
</protein>
<keyword evidence="6 7" id="KW-0808">Transferase</keyword>
<dbReference type="OrthoDB" id="9781342at2"/>
<dbReference type="PANTHER" id="PTHR43881">
    <property type="entry name" value="GAMMA-GLUTAMYLTRANSPEPTIDASE (AFU_ORTHOLOGUE AFUA_4G13580)"/>
    <property type="match status" value="1"/>
</dbReference>
<keyword evidence="6" id="KW-0317">Glutathione biosynthesis</keyword>
<dbReference type="UniPathway" id="UPA00204"/>
<dbReference type="AlphaFoldDB" id="A0A512NGI0"/>
<gene>
    <name evidence="7" type="ORF">RSO01_52250</name>
</gene>
<comment type="caution">
    <text evidence="7">The sequence shown here is derived from an EMBL/GenBank/DDBJ whole genome shotgun (WGS) entry which is preliminary data.</text>
</comment>
<keyword evidence="8" id="KW-1185">Reference proteome</keyword>
<dbReference type="Gene3D" id="1.10.246.130">
    <property type="match status" value="1"/>
</dbReference>
<dbReference type="Pfam" id="PF01019">
    <property type="entry name" value="G_glu_transpept"/>
    <property type="match status" value="1"/>
</dbReference>
<dbReference type="NCBIfam" id="TIGR00066">
    <property type="entry name" value="g_glut_trans"/>
    <property type="match status" value="1"/>
</dbReference>
<proteinExistence type="inferred from homology"/>
<evidence type="ECO:0000256" key="6">
    <source>
        <dbReference type="RuleBase" id="RU368036"/>
    </source>
</evidence>
<name>A0A512NGI0_9HYPH</name>
<comment type="similarity">
    <text evidence="6">Belongs to the gamma-glutamyltransferase family.</text>
</comment>
<comment type="PTM">
    <text evidence="6">Cleaved by autocatalysis into a large and a small subunit.</text>
</comment>
<dbReference type="PANTHER" id="PTHR43881:SF1">
    <property type="entry name" value="GAMMA-GLUTAMYLTRANSPEPTIDASE (AFU_ORTHOLOGUE AFUA_4G13580)"/>
    <property type="match status" value="1"/>
</dbReference>
<dbReference type="InterPro" id="IPR000101">
    <property type="entry name" value="GGT_peptidase"/>
</dbReference>
<comment type="catalytic activity">
    <reaction evidence="3 6">
        <text>an N-terminal (5-L-glutamyl)-[peptide] + an alpha-amino acid = 5-L-glutamyl amino acid + an N-terminal L-alpha-aminoacyl-[peptide]</text>
        <dbReference type="Rhea" id="RHEA:23904"/>
        <dbReference type="Rhea" id="RHEA-COMP:9780"/>
        <dbReference type="Rhea" id="RHEA-COMP:9795"/>
        <dbReference type="ChEBI" id="CHEBI:77644"/>
        <dbReference type="ChEBI" id="CHEBI:78597"/>
        <dbReference type="ChEBI" id="CHEBI:78599"/>
        <dbReference type="ChEBI" id="CHEBI:78608"/>
        <dbReference type="EC" id="2.3.2.2"/>
    </reaction>
</comment>
<evidence type="ECO:0000256" key="5">
    <source>
        <dbReference type="PIRSR" id="PIRSR600101-2"/>
    </source>
</evidence>
<dbReference type="SUPFAM" id="SSF56235">
    <property type="entry name" value="N-terminal nucleophile aminohydrolases (Ntn hydrolases)"/>
    <property type="match status" value="1"/>
</dbReference>